<reference evidence="1" key="1">
    <citation type="journal article" date="2022" name="Plant J.">
        <title>Strategies of tolerance reflected in two North American maple genomes.</title>
        <authorList>
            <person name="McEvoy S.L."/>
            <person name="Sezen U.U."/>
            <person name="Trouern-Trend A."/>
            <person name="McMahon S.M."/>
            <person name="Schaberg P.G."/>
            <person name="Yang J."/>
            <person name="Wegrzyn J.L."/>
            <person name="Swenson N.G."/>
        </authorList>
    </citation>
    <scope>NUCLEOTIDE SEQUENCE</scope>
    <source>
        <strain evidence="1">NS2018</strain>
    </source>
</reference>
<protein>
    <submittedName>
        <fullName evidence="1">Uncharacterized protein</fullName>
    </submittedName>
</protein>
<organism evidence="1 2">
    <name type="scientific">Acer saccharum</name>
    <name type="common">Sugar maple</name>
    <dbReference type="NCBI Taxonomy" id="4024"/>
    <lineage>
        <taxon>Eukaryota</taxon>
        <taxon>Viridiplantae</taxon>
        <taxon>Streptophyta</taxon>
        <taxon>Embryophyta</taxon>
        <taxon>Tracheophyta</taxon>
        <taxon>Spermatophyta</taxon>
        <taxon>Magnoliopsida</taxon>
        <taxon>eudicotyledons</taxon>
        <taxon>Gunneridae</taxon>
        <taxon>Pentapetalae</taxon>
        <taxon>rosids</taxon>
        <taxon>malvids</taxon>
        <taxon>Sapindales</taxon>
        <taxon>Sapindaceae</taxon>
        <taxon>Hippocastanoideae</taxon>
        <taxon>Acereae</taxon>
        <taxon>Acer</taxon>
    </lineage>
</organism>
<sequence length="165" mass="17202">MGNEAGIAVESMAIEAGLLLEEAVLLVGWRSGSSSAAASSPFSSPASSSSASSSFNAFYCSQILISLSGFQDSITSYKYSCMSLPRVSITTSSATSLSLSIALASLSSIWDSLSSLDLREAFNQATSSSRPASLLIDSFIASLALALIDLASSSSFFIFEFEEVR</sequence>
<dbReference type="EMBL" id="JAUESC010000002">
    <property type="protein sequence ID" value="KAK0604697.1"/>
    <property type="molecule type" value="Genomic_DNA"/>
</dbReference>
<evidence type="ECO:0000313" key="1">
    <source>
        <dbReference type="EMBL" id="KAK0604697.1"/>
    </source>
</evidence>
<evidence type="ECO:0000313" key="2">
    <source>
        <dbReference type="Proteomes" id="UP001168877"/>
    </source>
</evidence>
<name>A0AA39TCI7_ACESA</name>
<gene>
    <name evidence="1" type="ORF">LWI29_018375</name>
</gene>
<proteinExistence type="predicted"/>
<dbReference type="Proteomes" id="UP001168877">
    <property type="component" value="Unassembled WGS sequence"/>
</dbReference>
<accession>A0AA39TCI7</accession>
<comment type="caution">
    <text evidence="1">The sequence shown here is derived from an EMBL/GenBank/DDBJ whole genome shotgun (WGS) entry which is preliminary data.</text>
</comment>
<dbReference type="AlphaFoldDB" id="A0AA39TCI7"/>
<keyword evidence="2" id="KW-1185">Reference proteome</keyword>
<reference evidence="1" key="2">
    <citation type="submission" date="2023-06" db="EMBL/GenBank/DDBJ databases">
        <authorList>
            <person name="Swenson N.G."/>
            <person name="Wegrzyn J.L."/>
            <person name="Mcevoy S.L."/>
        </authorList>
    </citation>
    <scope>NUCLEOTIDE SEQUENCE</scope>
    <source>
        <strain evidence="1">NS2018</strain>
        <tissue evidence="1">Leaf</tissue>
    </source>
</reference>